<dbReference type="PANTHER" id="PTHR47074:SF11">
    <property type="entry name" value="REVERSE TRANSCRIPTASE-LIKE PROTEIN"/>
    <property type="match status" value="1"/>
</dbReference>
<dbReference type="EMBL" id="JACGWN010000009">
    <property type="protein sequence ID" value="KAL0433401.1"/>
    <property type="molecule type" value="Genomic_DNA"/>
</dbReference>
<evidence type="ECO:0000259" key="1">
    <source>
        <dbReference type="Pfam" id="PF13456"/>
    </source>
</evidence>
<name>A0AAW2VWW7_9LAMI</name>
<gene>
    <name evidence="2" type="ORF">Slati_2674400</name>
</gene>
<protein>
    <recommendedName>
        <fullName evidence="1">RNase H type-1 domain-containing protein</fullName>
    </recommendedName>
</protein>
<evidence type="ECO:0000313" key="2">
    <source>
        <dbReference type="EMBL" id="KAL0433401.1"/>
    </source>
</evidence>
<dbReference type="InterPro" id="IPR044730">
    <property type="entry name" value="RNase_H-like_dom_plant"/>
</dbReference>
<dbReference type="InterPro" id="IPR002156">
    <property type="entry name" value="RNaseH_domain"/>
</dbReference>
<feature type="domain" description="RNase H type-1" evidence="1">
    <location>
        <begin position="61"/>
        <end position="161"/>
    </location>
</feature>
<proteinExistence type="predicted"/>
<dbReference type="GO" id="GO:0004523">
    <property type="term" value="F:RNA-DNA hybrid ribonuclease activity"/>
    <property type="evidence" value="ECO:0007669"/>
    <property type="project" value="InterPro"/>
</dbReference>
<dbReference type="CDD" id="cd06222">
    <property type="entry name" value="RNase_H_like"/>
    <property type="match status" value="1"/>
</dbReference>
<organism evidence="2">
    <name type="scientific">Sesamum latifolium</name>
    <dbReference type="NCBI Taxonomy" id="2727402"/>
    <lineage>
        <taxon>Eukaryota</taxon>
        <taxon>Viridiplantae</taxon>
        <taxon>Streptophyta</taxon>
        <taxon>Embryophyta</taxon>
        <taxon>Tracheophyta</taxon>
        <taxon>Spermatophyta</taxon>
        <taxon>Magnoliopsida</taxon>
        <taxon>eudicotyledons</taxon>
        <taxon>Gunneridae</taxon>
        <taxon>Pentapetalae</taxon>
        <taxon>asterids</taxon>
        <taxon>lamiids</taxon>
        <taxon>Lamiales</taxon>
        <taxon>Pedaliaceae</taxon>
        <taxon>Sesamum</taxon>
    </lineage>
</organism>
<dbReference type="InterPro" id="IPR012337">
    <property type="entry name" value="RNaseH-like_sf"/>
</dbReference>
<dbReference type="PANTHER" id="PTHR47074">
    <property type="entry name" value="BNAC02G40300D PROTEIN"/>
    <property type="match status" value="1"/>
</dbReference>
<reference evidence="2" key="2">
    <citation type="journal article" date="2024" name="Plant">
        <title>Genomic evolution and insights into agronomic trait innovations of Sesamum species.</title>
        <authorList>
            <person name="Miao H."/>
            <person name="Wang L."/>
            <person name="Qu L."/>
            <person name="Liu H."/>
            <person name="Sun Y."/>
            <person name="Le M."/>
            <person name="Wang Q."/>
            <person name="Wei S."/>
            <person name="Zheng Y."/>
            <person name="Lin W."/>
            <person name="Duan Y."/>
            <person name="Cao H."/>
            <person name="Xiong S."/>
            <person name="Wang X."/>
            <person name="Wei L."/>
            <person name="Li C."/>
            <person name="Ma Q."/>
            <person name="Ju M."/>
            <person name="Zhao R."/>
            <person name="Li G."/>
            <person name="Mu C."/>
            <person name="Tian Q."/>
            <person name="Mei H."/>
            <person name="Zhang T."/>
            <person name="Gao T."/>
            <person name="Zhang H."/>
        </authorList>
    </citation>
    <scope>NUCLEOTIDE SEQUENCE</scope>
    <source>
        <strain evidence="2">KEN1</strain>
    </source>
</reference>
<reference evidence="2" key="1">
    <citation type="submission" date="2020-06" db="EMBL/GenBank/DDBJ databases">
        <authorList>
            <person name="Li T."/>
            <person name="Hu X."/>
            <person name="Zhang T."/>
            <person name="Song X."/>
            <person name="Zhang H."/>
            <person name="Dai N."/>
            <person name="Sheng W."/>
            <person name="Hou X."/>
            <person name="Wei L."/>
        </authorList>
    </citation>
    <scope>NUCLEOTIDE SEQUENCE</scope>
    <source>
        <strain evidence="2">KEN1</strain>
        <tissue evidence="2">Leaf</tissue>
    </source>
</reference>
<comment type="caution">
    <text evidence="2">The sequence shown here is derived from an EMBL/GenBank/DDBJ whole genome shotgun (WGS) entry which is preliminary data.</text>
</comment>
<dbReference type="InterPro" id="IPR052929">
    <property type="entry name" value="RNase_H-like_EbsB-rel"/>
</dbReference>
<dbReference type="SUPFAM" id="SSF53098">
    <property type="entry name" value="Ribonuclease H-like"/>
    <property type="match status" value="1"/>
</dbReference>
<accession>A0AAW2VWW7</accession>
<dbReference type="AlphaFoldDB" id="A0AAW2VWW7"/>
<dbReference type="InterPro" id="IPR036397">
    <property type="entry name" value="RNaseH_sf"/>
</dbReference>
<sequence>MLEIGSSILRRSLSNEISIAFSLSVGNLVAFSDFLDPHSSLSATPASLQWVAPPENVVKINSDATLFQDKGDIGIGVIARDSIGRCLAWKASRFHRRLAAEAWAVRIAIELAAQYGWNRIILEGDCATLLTKLKFADCSSPVSGPIVHDVLMLSSSFLSCS</sequence>
<dbReference type="Pfam" id="PF13456">
    <property type="entry name" value="RVT_3"/>
    <property type="match status" value="1"/>
</dbReference>
<dbReference type="Gene3D" id="3.30.420.10">
    <property type="entry name" value="Ribonuclease H-like superfamily/Ribonuclease H"/>
    <property type="match status" value="1"/>
</dbReference>
<dbReference type="GO" id="GO:0003676">
    <property type="term" value="F:nucleic acid binding"/>
    <property type="evidence" value="ECO:0007669"/>
    <property type="project" value="InterPro"/>
</dbReference>